<evidence type="ECO:0000256" key="2">
    <source>
        <dbReference type="ARBA" id="ARBA00023015"/>
    </source>
</evidence>
<keyword evidence="3" id="KW-0804">Transcription</keyword>
<evidence type="ECO:0000313" key="5">
    <source>
        <dbReference type="Proteomes" id="UP000298416"/>
    </source>
</evidence>
<protein>
    <recommendedName>
        <fullName evidence="6">CCR4-NOT transcription complex subunit 2</fullName>
    </recommendedName>
</protein>
<comment type="similarity">
    <text evidence="1">Belongs to the CNOT2/3/5 family.</text>
</comment>
<sequence length="126" mass="13451">MAQGFLSNIGQLRSSIHHGPEAVSAVPAVPISFISPFRDKDIKATPGSQSIPDQYGMLGLISIVKKVNPTLATLALGLDLTTLGLNLNSSETLHKKFSSPWSDEPVRGETGSSVYLSAIMPNRHLL</sequence>
<reference evidence="4" key="2">
    <citation type="submission" date="2020-08" db="EMBL/GenBank/DDBJ databases">
        <title>Plant Genome Project.</title>
        <authorList>
            <person name="Zhang R.-G."/>
        </authorList>
    </citation>
    <scope>NUCLEOTIDE SEQUENCE</scope>
    <source>
        <strain evidence="4">Huo1</strain>
        <tissue evidence="4">Leaf</tissue>
    </source>
</reference>
<dbReference type="PANTHER" id="PTHR23326">
    <property type="entry name" value="CCR4 NOT-RELATED"/>
    <property type="match status" value="1"/>
</dbReference>
<accession>A0A8X8XU68</accession>
<gene>
    <name evidence="4" type="ORF">SASPL_121058</name>
</gene>
<dbReference type="EMBL" id="PNBA02000007">
    <property type="protein sequence ID" value="KAG6418852.1"/>
    <property type="molecule type" value="Genomic_DNA"/>
</dbReference>
<evidence type="ECO:0000256" key="3">
    <source>
        <dbReference type="ARBA" id="ARBA00023163"/>
    </source>
</evidence>
<reference evidence="4" key="1">
    <citation type="submission" date="2018-01" db="EMBL/GenBank/DDBJ databases">
        <authorList>
            <person name="Mao J.F."/>
        </authorList>
    </citation>
    <scope>NUCLEOTIDE SEQUENCE</scope>
    <source>
        <strain evidence="4">Huo1</strain>
        <tissue evidence="4">Leaf</tissue>
    </source>
</reference>
<dbReference type="InterPro" id="IPR040168">
    <property type="entry name" value="Not2/3/5"/>
</dbReference>
<dbReference type="Proteomes" id="UP000298416">
    <property type="component" value="Unassembled WGS sequence"/>
</dbReference>
<dbReference type="Gene3D" id="2.30.30.1020">
    <property type="entry name" value="CCR4-NOT complex subunit 2/3/5, C-terminal domain"/>
    <property type="match status" value="1"/>
</dbReference>
<name>A0A8X8XU68_SALSN</name>
<dbReference type="GO" id="GO:0030015">
    <property type="term" value="C:CCR4-NOT core complex"/>
    <property type="evidence" value="ECO:0007669"/>
    <property type="project" value="InterPro"/>
</dbReference>
<dbReference type="AlphaFoldDB" id="A0A8X8XU68"/>
<dbReference type="InterPro" id="IPR038635">
    <property type="entry name" value="CCR4-NOT_su2/3/5_C_sf"/>
</dbReference>
<keyword evidence="2" id="KW-0805">Transcription regulation</keyword>
<comment type="caution">
    <text evidence="4">The sequence shown here is derived from an EMBL/GenBank/DDBJ whole genome shotgun (WGS) entry which is preliminary data.</text>
</comment>
<organism evidence="4">
    <name type="scientific">Salvia splendens</name>
    <name type="common">Scarlet sage</name>
    <dbReference type="NCBI Taxonomy" id="180675"/>
    <lineage>
        <taxon>Eukaryota</taxon>
        <taxon>Viridiplantae</taxon>
        <taxon>Streptophyta</taxon>
        <taxon>Embryophyta</taxon>
        <taxon>Tracheophyta</taxon>
        <taxon>Spermatophyta</taxon>
        <taxon>Magnoliopsida</taxon>
        <taxon>eudicotyledons</taxon>
        <taxon>Gunneridae</taxon>
        <taxon>Pentapetalae</taxon>
        <taxon>asterids</taxon>
        <taxon>lamiids</taxon>
        <taxon>Lamiales</taxon>
        <taxon>Lamiaceae</taxon>
        <taxon>Nepetoideae</taxon>
        <taxon>Mentheae</taxon>
        <taxon>Salviinae</taxon>
        <taxon>Salvia</taxon>
        <taxon>Salvia subgen. Calosphace</taxon>
        <taxon>core Calosphace</taxon>
    </lineage>
</organism>
<keyword evidence="5" id="KW-1185">Reference proteome</keyword>
<evidence type="ECO:0000313" key="4">
    <source>
        <dbReference type="EMBL" id="KAG6418852.1"/>
    </source>
</evidence>
<proteinExistence type="inferred from homology"/>
<evidence type="ECO:0000256" key="1">
    <source>
        <dbReference type="ARBA" id="ARBA00007682"/>
    </source>
</evidence>
<evidence type="ECO:0008006" key="6">
    <source>
        <dbReference type="Google" id="ProtNLM"/>
    </source>
</evidence>